<feature type="compositionally biased region" description="Low complexity" evidence="1">
    <location>
        <begin position="1"/>
        <end position="11"/>
    </location>
</feature>
<dbReference type="SUPFAM" id="SSF54909">
    <property type="entry name" value="Dimeric alpha+beta barrel"/>
    <property type="match status" value="1"/>
</dbReference>
<dbReference type="InterPro" id="IPR011008">
    <property type="entry name" value="Dimeric_a/b-barrel"/>
</dbReference>
<dbReference type="InterPro" id="IPR050744">
    <property type="entry name" value="AI-2_Isomerase_LsrG"/>
</dbReference>
<protein>
    <recommendedName>
        <fullName evidence="2">ABM domain-containing protein</fullName>
    </recommendedName>
</protein>
<evidence type="ECO:0000256" key="1">
    <source>
        <dbReference type="SAM" id="MobiDB-lite"/>
    </source>
</evidence>
<dbReference type="PANTHER" id="PTHR33336:SF3">
    <property type="entry name" value="ABM DOMAIN-CONTAINING PROTEIN"/>
    <property type="match status" value="1"/>
</dbReference>
<dbReference type="PROSITE" id="PS51725">
    <property type="entry name" value="ABM"/>
    <property type="match status" value="1"/>
</dbReference>
<sequence>MAPTTISSVTSTRRRVSAPSCRHQRSSAPLSSVTALIHPRQETFTVHAVIVSFTPQQGCADRLEALLLRQASDSLEKERHCQRFDVVRLRNENTFVLYELYRDQDAFRWHLDTDHFHAFDQKSAPLVAEKKVLQGDLRQA</sequence>
<gene>
    <name evidence="3" type="ORF">C6W88_14035</name>
</gene>
<evidence type="ECO:0000313" key="3">
    <source>
        <dbReference type="EMBL" id="PTL94060.1"/>
    </source>
</evidence>
<organism evidence="3 4">
    <name type="scientific">Halomonas litopenaei</name>
    <dbReference type="NCBI Taxonomy" id="2109328"/>
    <lineage>
        <taxon>Bacteria</taxon>
        <taxon>Pseudomonadati</taxon>
        <taxon>Pseudomonadota</taxon>
        <taxon>Gammaproteobacteria</taxon>
        <taxon>Oceanospirillales</taxon>
        <taxon>Halomonadaceae</taxon>
        <taxon>Halomonas</taxon>
    </lineage>
</organism>
<dbReference type="InterPro" id="IPR007138">
    <property type="entry name" value="ABM_dom"/>
</dbReference>
<feature type="region of interest" description="Disordered" evidence="1">
    <location>
        <begin position="1"/>
        <end position="25"/>
    </location>
</feature>
<accession>A0ABX5IWK8</accession>
<dbReference type="EMBL" id="PXNS01000007">
    <property type="protein sequence ID" value="PTL94060.1"/>
    <property type="molecule type" value="Genomic_DNA"/>
</dbReference>
<reference evidence="3 4" key="1">
    <citation type="submission" date="2018-03" db="EMBL/GenBank/DDBJ databases">
        <authorList>
            <person name="Zhou J."/>
            <person name="Li X."/>
            <person name="Xue M."/>
            <person name="Yin J."/>
        </authorList>
    </citation>
    <scope>NUCLEOTIDE SEQUENCE [LARGE SCALE GENOMIC DNA]</scope>
    <source>
        <strain evidence="3 4">SYSU ZJ2214</strain>
    </source>
</reference>
<name>A0ABX5IWK8_9GAMM</name>
<feature type="domain" description="ABM" evidence="2">
    <location>
        <begin position="47"/>
        <end position="137"/>
    </location>
</feature>
<proteinExistence type="predicted"/>
<dbReference type="Proteomes" id="UP000241895">
    <property type="component" value="Unassembled WGS sequence"/>
</dbReference>
<dbReference type="Gene3D" id="3.30.70.100">
    <property type="match status" value="1"/>
</dbReference>
<comment type="caution">
    <text evidence="3">The sequence shown here is derived from an EMBL/GenBank/DDBJ whole genome shotgun (WGS) entry which is preliminary data.</text>
</comment>
<keyword evidence="4" id="KW-1185">Reference proteome</keyword>
<dbReference type="Pfam" id="PF03992">
    <property type="entry name" value="ABM"/>
    <property type="match status" value="1"/>
</dbReference>
<evidence type="ECO:0000313" key="4">
    <source>
        <dbReference type="Proteomes" id="UP000241895"/>
    </source>
</evidence>
<dbReference type="PANTHER" id="PTHR33336">
    <property type="entry name" value="QUINOL MONOOXYGENASE YGIN-RELATED"/>
    <property type="match status" value="1"/>
</dbReference>
<evidence type="ECO:0000259" key="2">
    <source>
        <dbReference type="PROSITE" id="PS51725"/>
    </source>
</evidence>